<dbReference type="RefSeq" id="WP_322443777.1">
    <property type="nucleotide sequence ID" value="NZ_JAXOTQ010000068.1"/>
</dbReference>
<dbReference type="Proteomes" id="UP001290101">
    <property type="component" value="Unassembled WGS sequence"/>
</dbReference>
<feature type="region of interest" description="Disordered" evidence="1">
    <location>
        <begin position="1"/>
        <end position="23"/>
    </location>
</feature>
<evidence type="ECO:0000313" key="3">
    <source>
        <dbReference type="Proteomes" id="UP001290101"/>
    </source>
</evidence>
<sequence>MTDHASHAFRPNNTVTVHGANSGNIASGNRDVTQFASTQGNMATADIAEIMRAVIEVAGSLNMADRDREELVRAAESVQYEIEGPNPDDGKIKSLGFRVIRFLGLASGSVVSVVLTKYLELKLGLGSAE</sequence>
<evidence type="ECO:0000256" key="1">
    <source>
        <dbReference type="SAM" id="MobiDB-lite"/>
    </source>
</evidence>
<name>A0ABU5JNT2_9ACTN</name>
<reference evidence="2 3" key="1">
    <citation type="submission" date="2023-12" db="EMBL/GenBank/DDBJ databases">
        <title>Micromonospora sp. nov., isolated from Atacama Desert.</title>
        <authorList>
            <person name="Carro L."/>
            <person name="Golinska P."/>
            <person name="Klenk H.-P."/>
            <person name="Goodfellow M."/>
        </authorList>
    </citation>
    <scope>NUCLEOTIDE SEQUENCE [LARGE SCALE GENOMIC DNA]</scope>
    <source>
        <strain evidence="2 3">4G53</strain>
    </source>
</reference>
<dbReference type="EMBL" id="JAXOTQ010000068">
    <property type="protein sequence ID" value="MDZ5494302.1"/>
    <property type="molecule type" value="Genomic_DNA"/>
</dbReference>
<comment type="caution">
    <text evidence="2">The sequence shown here is derived from an EMBL/GenBank/DDBJ whole genome shotgun (WGS) entry which is preliminary data.</text>
</comment>
<feature type="compositionally biased region" description="Polar residues" evidence="1">
    <location>
        <begin position="11"/>
        <end position="23"/>
    </location>
</feature>
<evidence type="ECO:0000313" key="2">
    <source>
        <dbReference type="EMBL" id="MDZ5494302.1"/>
    </source>
</evidence>
<protein>
    <submittedName>
        <fullName evidence="2">Uncharacterized protein</fullName>
    </submittedName>
</protein>
<organism evidence="2 3">
    <name type="scientific">Micromonospora sicca</name>
    <dbReference type="NCBI Taxonomy" id="2202420"/>
    <lineage>
        <taxon>Bacteria</taxon>
        <taxon>Bacillati</taxon>
        <taxon>Actinomycetota</taxon>
        <taxon>Actinomycetes</taxon>
        <taxon>Micromonosporales</taxon>
        <taxon>Micromonosporaceae</taxon>
        <taxon>Micromonospora</taxon>
    </lineage>
</organism>
<proteinExistence type="predicted"/>
<keyword evidence="3" id="KW-1185">Reference proteome</keyword>
<gene>
    <name evidence="2" type="ORF">U2F25_33485</name>
</gene>
<accession>A0ABU5JNT2</accession>